<sequence length="147" mass="16040">MKSTTLFLAISAFVTTAIASTSPSPSMPPLEILPSYTNMRINTAGERSPIIKSKVTSSLARSVSESDHSAFHHLSDAIRDASARYKTRTRKRTRRPSYAIDQPQLASGSSAQTDDSLVETKTGDDSNEARRRTTQRRYGGGSKFLAT</sequence>
<protein>
    <submittedName>
        <fullName evidence="3">Uncharacterized protein</fullName>
    </submittedName>
</protein>
<dbReference type="EMBL" id="KZ107845">
    <property type="protein sequence ID" value="OSS48911.1"/>
    <property type="molecule type" value="Genomic_DNA"/>
</dbReference>
<organism evidence="3 4">
    <name type="scientific">Epicoccum nigrum</name>
    <name type="common">Soil fungus</name>
    <name type="synonym">Epicoccum purpurascens</name>
    <dbReference type="NCBI Taxonomy" id="105696"/>
    <lineage>
        <taxon>Eukaryota</taxon>
        <taxon>Fungi</taxon>
        <taxon>Dikarya</taxon>
        <taxon>Ascomycota</taxon>
        <taxon>Pezizomycotina</taxon>
        <taxon>Dothideomycetes</taxon>
        <taxon>Pleosporomycetidae</taxon>
        <taxon>Pleosporales</taxon>
        <taxon>Pleosporineae</taxon>
        <taxon>Didymellaceae</taxon>
        <taxon>Epicoccum</taxon>
    </lineage>
</organism>
<name>A0A1Y2LYP4_EPING</name>
<feature type="chain" id="PRO_5013277116" evidence="2">
    <location>
        <begin position="20"/>
        <end position="147"/>
    </location>
</feature>
<feature type="compositionally biased region" description="Polar residues" evidence="1">
    <location>
        <begin position="104"/>
        <end position="115"/>
    </location>
</feature>
<dbReference type="InParanoid" id="A0A1Y2LYP4"/>
<keyword evidence="2" id="KW-0732">Signal</keyword>
<feature type="compositionally biased region" description="Basic and acidic residues" evidence="1">
    <location>
        <begin position="121"/>
        <end position="131"/>
    </location>
</feature>
<keyword evidence="4" id="KW-1185">Reference proteome</keyword>
<evidence type="ECO:0000313" key="4">
    <source>
        <dbReference type="Proteomes" id="UP000193240"/>
    </source>
</evidence>
<gene>
    <name evidence="3" type="ORF">B5807_07079</name>
</gene>
<feature type="signal peptide" evidence="2">
    <location>
        <begin position="1"/>
        <end position="19"/>
    </location>
</feature>
<accession>A0A1Y2LYP4</accession>
<evidence type="ECO:0000256" key="2">
    <source>
        <dbReference type="SAM" id="SignalP"/>
    </source>
</evidence>
<feature type="region of interest" description="Disordered" evidence="1">
    <location>
        <begin position="62"/>
        <end position="147"/>
    </location>
</feature>
<dbReference type="Proteomes" id="UP000193240">
    <property type="component" value="Unassembled WGS sequence"/>
</dbReference>
<proteinExistence type="predicted"/>
<dbReference type="AlphaFoldDB" id="A0A1Y2LYP4"/>
<reference evidence="3 4" key="1">
    <citation type="journal article" date="2017" name="Genome Announc.">
        <title>Genome sequence of the saprophytic ascomycete Epicoccum nigrum ICMP 19927 strain isolated from New Zealand.</title>
        <authorList>
            <person name="Fokin M."/>
            <person name="Fleetwood D."/>
            <person name="Weir B.S."/>
            <person name="Villas-Boas S.G."/>
        </authorList>
    </citation>
    <scope>NUCLEOTIDE SEQUENCE [LARGE SCALE GENOMIC DNA]</scope>
    <source>
        <strain evidence="3 4">ICMP 19927</strain>
    </source>
</reference>
<evidence type="ECO:0000256" key="1">
    <source>
        <dbReference type="SAM" id="MobiDB-lite"/>
    </source>
</evidence>
<evidence type="ECO:0000313" key="3">
    <source>
        <dbReference type="EMBL" id="OSS48911.1"/>
    </source>
</evidence>
<feature type="compositionally biased region" description="Basic residues" evidence="1">
    <location>
        <begin position="85"/>
        <end position="95"/>
    </location>
</feature>
<feature type="compositionally biased region" description="Gly residues" evidence="1">
    <location>
        <begin position="138"/>
        <end position="147"/>
    </location>
</feature>
<feature type="compositionally biased region" description="Basic and acidic residues" evidence="1">
    <location>
        <begin position="64"/>
        <end position="83"/>
    </location>
</feature>